<dbReference type="Proteomes" id="UP000663825">
    <property type="component" value="Unassembled WGS sequence"/>
</dbReference>
<keyword evidence="1" id="KW-1133">Transmembrane helix</keyword>
<feature type="transmembrane region" description="Helical" evidence="1">
    <location>
        <begin position="50"/>
        <end position="81"/>
    </location>
</feature>
<reference evidence="2" key="1">
    <citation type="submission" date="2021-02" db="EMBL/GenBank/DDBJ databases">
        <authorList>
            <person name="Nowell W R."/>
        </authorList>
    </citation>
    <scope>NUCLEOTIDE SEQUENCE</scope>
</reference>
<keyword evidence="1" id="KW-0812">Transmembrane</keyword>
<dbReference type="EMBL" id="CAJNXB010005218">
    <property type="protein sequence ID" value="CAF3413794.1"/>
    <property type="molecule type" value="Genomic_DNA"/>
</dbReference>
<dbReference type="AlphaFoldDB" id="A0A817QT94"/>
<feature type="transmembrane region" description="Helical" evidence="1">
    <location>
        <begin position="229"/>
        <end position="253"/>
    </location>
</feature>
<proteinExistence type="predicted"/>
<evidence type="ECO:0000313" key="4">
    <source>
        <dbReference type="Proteomes" id="UP000663833"/>
    </source>
</evidence>
<protein>
    <submittedName>
        <fullName evidence="2">Uncharacterized protein</fullName>
    </submittedName>
</protein>
<feature type="transmembrane region" description="Helical" evidence="1">
    <location>
        <begin position="18"/>
        <end position="38"/>
    </location>
</feature>
<evidence type="ECO:0000313" key="2">
    <source>
        <dbReference type="EMBL" id="CAF3216013.1"/>
    </source>
</evidence>
<name>A0A817QT94_9BILA</name>
<evidence type="ECO:0000256" key="1">
    <source>
        <dbReference type="SAM" id="Phobius"/>
    </source>
</evidence>
<feature type="transmembrane region" description="Helical" evidence="1">
    <location>
        <begin position="101"/>
        <end position="117"/>
    </location>
</feature>
<comment type="caution">
    <text evidence="2">The sequence shown here is derived from an EMBL/GenBank/DDBJ whole genome shotgun (WGS) entry which is preliminary data.</text>
</comment>
<dbReference type="EMBL" id="CAJNYD010000110">
    <property type="protein sequence ID" value="CAF3216013.1"/>
    <property type="molecule type" value="Genomic_DNA"/>
</dbReference>
<dbReference type="Proteomes" id="UP000663833">
    <property type="component" value="Unassembled WGS sequence"/>
</dbReference>
<evidence type="ECO:0000313" key="3">
    <source>
        <dbReference type="EMBL" id="CAF3413794.1"/>
    </source>
</evidence>
<gene>
    <name evidence="2" type="ORF">LUA448_LOCUS3014</name>
    <name evidence="3" type="ORF">TIS948_LOCUS28828</name>
</gene>
<dbReference type="OrthoDB" id="10657889at2759"/>
<sequence length="351" mass="40834">MENPSSTKSKEITTVRRLILQFIFSYVIPIILICLFISFKAFHFQARGDIYIFCLTMIYMAICLLFSIAMIAWQLYIIFLFKRRNIVHRRNNKSLYSSLELLTRVITLIINVVIALNEINENMPIECLIMIGLFVIYCVDLCCYKFTKINLNTPARIVASSTDVKDSIPRVDAHDEETNVLVETSLQTMTDIVGDSSSFQLMSTEEIQVNSLSESDEESRKLYSVWSRFHPLIFIPGWIAVFVPTIFMLKGLIDFIKRTNGSTRLLGYVMFGTVLFGISLLIIRVVEYLIDMKMIYFHNNRSSNSTHKQSDQSYFLFIIKPYFHKFHHLYCCKVIYKEKQNENIFPLGNVV</sequence>
<keyword evidence="1" id="KW-0472">Membrane</keyword>
<accession>A0A817QT94</accession>
<feature type="transmembrane region" description="Helical" evidence="1">
    <location>
        <begin position="123"/>
        <end position="144"/>
    </location>
</feature>
<feature type="transmembrane region" description="Helical" evidence="1">
    <location>
        <begin position="265"/>
        <end position="286"/>
    </location>
</feature>
<organism evidence="2 4">
    <name type="scientific">Rotaria socialis</name>
    <dbReference type="NCBI Taxonomy" id="392032"/>
    <lineage>
        <taxon>Eukaryota</taxon>
        <taxon>Metazoa</taxon>
        <taxon>Spiralia</taxon>
        <taxon>Gnathifera</taxon>
        <taxon>Rotifera</taxon>
        <taxon>Eurotatoria</taxon>
        <taxon>Bdelloidea</taxon>
        <taxon>Philodinida</taxon>
        <taxon>Philodinidae</taxon>
        <taxon>Rotaria</taxon>
    </lineage>
</organism>